<proteinExistence type="predicted"/>
<dbReference type="VEuPathDB" id="FungiDB:BLGHR1_10339"/>
<feature type="chain" id="PRO_5016930046" description="peptidylprolyl isomerase" evidence="7">
    <location>
        <begin position="20"/>
        <end position="181"/>
    </location>
</feature>
<comment type="catalytic activity">
    <reaction evidence="1 6">
        <text>[protein]-peptidylproline (omega=180) = [protein]-peptidylproline (omega=0)</text>
        <dbReference type="Rhea" id="RHEA:16237"/>
        <dbReference type="Rhea" id="RHEA-COMP:10747"/>
        <dbReference type="Rhea" id="RHEA-COMP:10748"/>
        <dbReference type="ChEBI" id="CHEBI:83833"/>
        <dbReference type="ChEBI" id="CHEBI:83834"/>
        <dbReference type="EC" id="5.2.1.8"/>
    </reaction>
</comment>
<dbReference type="InterPro" id="IPR046357">
    <property type="entry name" value="PPIase_dom_sf"/>
</dbReference>
<feature type="signal peptide" evidence="7">
    <location>
        <begin position="1"/>
        <end position="19"/>
    </location>
</feature>
<sequence length="181" mass="19408">MHLGTVTLAFLAAIASIHASKSEVEIQIDHAVECERRTQKGDKVYVHYRGSLKDGGKEFDNSYDRGKPLDFVVGEGHVIKGWDQNLMGMCIGDKRTLTIPPEFGYGNSKVGPIPASSTLVFITELVGIQGVDAPEVKASSSAPNIVDKVAESVKTAASEAKKVAEAILVDAVDGDQEHMEL</sequence>
<evidence type="ECO:0000256" key="7">
    <source>
        <dbReference type="SAM" id="SignalP"/>
    </source>
</evidence>
<dbReference type="AlphaFoldDB" id="A0A383UH27"/>
<dbReference type="InterPro" id="IPR001179">
    <property type="entry name" value="PPIase_FKBP_dom"/>
</dbReference>
<evidence type="ECO:0000256" key="1">
    <source>
        <dbReference type="ARBA" id="ARBA00000971"/>
    </source>
</evidence>
<dbReference type="PANTHER" id="PTHR45779:SF7">
    <property type="entry name" value="PEPTIDYLPROLYL ISOMERASE"/>
    <property type="match status" value="1"/>
</dbReference>
<dbReference type="InterPro" id="IPR044609">
    <property type="entry name" value="FKBP2/11"/>
</dbReference>
<feature type="domain" description="PPIase FKBP-type" evidence="8">
    <location>
        <begin position="41"/>
        <end position="129"/>
    </location>
</feature>
<keyword evidence="4 6" id="KW-0697">Rotamase</keyword>
<dbReference type="SUPFAM" id="SSF54534">
    <property type="entry name" value="FKBP-like"/>
    <property type="match status" value="1"/>
</dbReference>
<evidence type="ECO:0000256" key="6">
    <source>
        <dbReference type="PROSITE-ProRule" id="PRU00277"/>
    </source>
</evidence>
<evidence type="ECO:0000256" key="4">
    <source>
        <dbReference type="ARBA" id="ARBA00023110"/>
    </source>
</evidence>
<evidence type="ECO:0000259" key="8">
    <source>
        <dbReference type="PROSITE" id="PS50059"/>
    </source>
</evidence>
<organism evidence="9 10">
    <name type="scientific">Blumeria hordei</name>
    <name type="common">Barley powdery mildew</name>
    <name type="synonym">Blumeria graminis f. sp. hordei</name>
    <dbReference type="NCBI Taxonomy" id="2867405"/>
    <lineage>
        <taxon>Eukaryota</taxon>
        <taxon>Fungi</taxon>
        <taxon>Dikarya</taxon>
        <taxon>Ascomycota</taxon>
        <taxon>Pezizomycotina</taxon>
        <taxon>Leotiomycetes</taxon>
        <taxon>Erysiphales</taxon>
        <taxon>Erysiphaceae</taxon>
        <taxon>Blumeria</taxon>
    </lineage>
</organism>
<name>A0A383UH27_BLUHO</name>
<comment type="function">
    <text evidence="2">PPIases accelerate the folding of proteins. It catalyzes the cis-trans isomerization of proline imidic peptide bonds in oligopeptides.</text>
</comment>
<keyword evidence="7" id="KW-0732">Signal</keyword>
<evidence type="ECO:0000256" key="2">
    <source>
        <dbReference type="ARBA" id="ARBA00002388"/>
    </source>
</evidence>
<dbReference type="Pfam" id="PF00254">
    <property type="entry name" value="FKBP_C"/>
    <property type="match status" value="1"/>
</dbReference>
<dbReference type="PROSITE" id="PS50059">
    <property type="entry name" value="FKBP_PPIASE"/>
    <property type="match status" value="1"/>
</dbReference>
<protein>
    <recommendedName>
        <fullName evidence="3 6">peptidylprolyl isomerase</fullName>
        <ecNumber evidence="3 6">5.2.1.8</ecNumber>
    </recommendedName>
</protein>
<gene>
    <name evidence="9" type="ORF">BLGHR1_10339</name>
</gene>
<dbReference type="PANTHER" id="PTHR45779">
    <property type="entry name" value="PEPTIDYLPROLYL ISOMERASE"/>
    <property type="match status" value="1"/>
</dbReference>
<dbReference type="GO" id="GO:0005783">
    <property type="term" value="C:endoplasmic reticulum"/>
    <property type="evidence" value="ECO:0007669"/>
    <property type="project" value="TreeGrafter"/>
</dbReference>
<evidence type="ECO:0000256" key="5">
    <source>
        <dbReference type="ARBA" id="ARBA00023235"/>
    </source>
</evidence>
<dbReference type="GO" id="GO:0003755">
    <property type="term" value="F:peptidyl-prolyl cis-trans isomerase activity"/>
    <property type="evidence" value="ECO:0007669"/>
    <property type="project" value="UniProtKB-KW"/>
</dbReference>
<evidence type="ECO:0000313" key="10">
    <source>
        <dbReference type="Proteomes" id="UP000275772"/>
    </source>
</evidence>
<evidence type="ECO:0000256" key="3">
    <source>
        <dbReference type="ARBA" id="ARBA00013194"/>
    </source>
</evidence>
<accession>A0A383UH27</accession>
<keyword evidence="5 6" id="KW-0413">Isomerase</keyword>
<evidence type="ECO:0000313" key="9">
    <source>
        <dbReference type="EMBL" id="SZE99589.1"/>
    </source>
</evidence>
<dbReference type="EC" id="5.2.1.8" evidence="3 6"/>
<dbReference type="EMBL" id="UNSH01000001">
    <property type="protein sequence ID" value="SZE99589.1"/>
    <property type="molecule type" value="Genomic_DNA"/>
</dbReference>
<dbReference type="Gene3D" id="3.10.50.40">
    <property type="match status" value="1"/>
</dbReference>
<reference evidence="9 10" key="1">
    <citation type="submission" date="2017-11" db="EMBL/GenBank/DDBJ databases">
        <authorList>
            <person name="Kracher B."/>
        </authorList>
    </citation>
    <scope>NUCLEOTIDE SEQUENCE [LARGE SCALE GENOMIC DNA]</scope>
    <source>
        <strain evidence="9 10">RACE1</strain>
    </source>
</reference>
<dbReference type="Proteomes" id="UP000275772">
    <property type="component" value="Unassembled WGS sequence"/>
</dbReference>
<dbReference type="FunFam" id="3.10.50.40:FF:000006">
    <property type="entry name" value="Peptidyl-prolyl cis-trans isomerase"/>
    <property type="match status" value="1"/>
</dbReference>